<dbReference type="EMBL" id="CAKOGL010000011">
    <property type="protein sequence ID" value="CAH2091780.1"/>
    <property type="molecule type" value="Genomic_DNA"/>
</dbReference>
<evidence type="ECO:0000313" key="1">
    <source>
        <dbReference type="EMBL" id="CAH2091780.1"/>
    </source>
</evidence>
<protein>
    <submittedName>
        <fullName evidence="1">Uncharacterized protein</fullName>
    </submittedName>
</protein>
<accession>A0AAU9TXH7</accession>
<evidence type="ECO:0000313" key="2">
    <source>
        <dbReference type="Proteomes" id="UP001153954"/>
    </source>
</evidence>
<comment type="caution">
    <text evidence="1">The sequence shown here is derived from an EMBL/GenBank/DDBJ whole genome shotgun (WGS) entry which is preliminary data.</text>
</comment>
<gene>
    <name evidence="1" type="ORF">EEDITHA_LOCUS7613</name>
</gene>
<name>A0AAU9TXH7_EUPED</name>
<dbReference type="AlphaFoldDB" id="A0AAU9TXH7"/>
<organism evidence="1 2">
    <name type="scientific">Euphydryas editha</name>
    <name type="common">Edith's checkerspot</name>
    <dbReference type="NCBI Taxonomy" id="104508"/>
    <lineage>
        <taxon>Eukaryota</taxon>
        <taxon>Metazoa</taxon>
        <taxon>Ecdysozoa</taxon>
        <taxon>Arthropoda</taxon>
        <taxon>Hexapoda</taxon>
        <taxon>Insecta</taxon>
        <taxon>Pterygota</taxon>
        <taxon>Neoptera</taxon>
        <taxon>Endopterygota</taxon>
        <taxon>Lepidoptera</taxon>
        <taxon>Glossata</taxon>
        <taxon>Ditrysia</taxon>
        <taxon>Papilionoidea</taxon>
        <taxon>Nymphalidae</taxon>
        <taxon>Nymphalinae</taxon>
        <taxon>Euphydryas</taxon>
    </lineage>
</organism>
<sequence length="337" mass="38530">MSRFCFICNKPLSKSEIVTVNLGMKTLINASIERGDEFTDYLKDQKSVKVHVECRKNYTRKSTIAAVKRKREEKQASASKVSPPRARTRLSESAFCLKSCCLFCGDQLNEEYEKKRAKKYRRRICKVSTLTFKESVLKVAQSRSDDTAKIVVARIGFEHDLVAAETRYHNDCYISFLKPTNGGKVGRPLDEALNLAMEKIFTYIENSNDDQFTLEELKNVCKNSNIDNRTIKRRLKLNYGDKVIITEKPGKSTLICLIDNHRDTLNQSRSEKQKSNGQEERFKILEDAAPIVGEDIQSVIINNSHYTPPGRIFENINGHILESQVYFIIKKTINGSI</sequence>
<reference evidence="1" key="1">
    <citation type="submission" date="2022-03" db="EMBL/GenBank/DDBJ databases">
        <authorList>
            <person name="Tunstrom K."/>
        </authorList>
    </citation>
    <scope>NUCLEOTIDE SEQUENCE</scope>
</reference>
<proteinExistence type="predicted"/>
<dbReference type="Proteomes" id="UP001153954">
    <property type="component" value="Unassembled WGS sequence"/>
</dbReference>
<keyword evidence="2" id="KW-1185">Reference proteome</keyword>